<dbReference type="OrthoDB" id="1163610at2"/>
<sequence length="78" mass="8136">MSHEFLKLDVAKKISKREQKTINGGILSISLCSGVGTLGGSPGDEGTSPACVNRNGNCLINGYQAVCSGNSQGGFWYL</sequence>
<dbReference type="AlphaFoldDB" id="A0A1H7GTV4"/>
<accession>A0A1H7GTV4</accession>
<name>A0A1H7GTV4_AQUAM</name>
<gene>
    <name evidence="1" type="ORF">SAMN04487910_0474</name>
</gene>
<organism evidence="1 2">
    <name type="scientific">Aquimarina amphilecti</name>
    <dbReference type="NCBI Taxonomy" id="1038014"/>
    <lineage>
        <taxon>Bacteria</taxon>
        <taxon>Pseudomonadati</taxon>
        <taxon>Bacteroidota</taxon>
        <taxon>Flavobacteriia</taxon>
        <taxon>Flavobacteriales</taxon>
        <taxon>Flavobacteriaceae</taxon>
        <taxon>Aquimarina</taxon>
    </lineage>
</organism>
<proteinExistence type="predicted"/>
<protein>
    <submittedName>
        <fullName evidence="1">Uncharacterized protein</fullName>
    </submittedName>
</protein>
<dbReference type="RefSeq" id="WP_091404998.1">
    <property type="nucleotide sequence ID" value="NZ_FOAB01000001.1"/>
</dbReference>
<evidence type="ECO:0000313" key="2">
    <source>
        <dbReference type="Proteomes" id="UP000198521"/>
    </source>
</evidence>
<keyword evidence="2" id="KW-1185">Reference proteome</keyword>
<dbReference type="EMBL" id="FOAB01000001">
    <property type="protein sequence ID" value="SEK41586.1"/>
    <property type="molecule type" value="Genomic_DNA"/>
</dbReference>
<evidence type="ECO:0000313" key="1">
    <source>
        <dbReference type="EMBL" id="SEK41586.1"/>
    </source>
</evidence>
<dbReference type="Proteomes" id="UP000198521">
    <property type="component" value="Unassembled WGS sequence"/>
</dbReference>
<reference evidence="1 2" key="1">
    <citation type="submission" date="2016-10" db="EMBL/GenBank/DDBJ databases">
        <authorList>
            <person name="de Groot N.N."/>
        </authorList>
    </citation>
    <scope>NUCLEOTIDE SEQUENCE [LARGE SCALE GENOMIC DNA]</scope>
    <source>
        <strain evidence="1 2">DSM 25232</strain>
    </source>
</reference>